<evidence type="ECO:0000313" key="8">
    <source>
        <dbReference type="Proteomes" id="UP000034956"/>
    </source>
</evidence>
<dbReference type="InterPro" id="IPR004837">
    <property type="entry name" value="NaCa_Exmemb"/>
</dbReference>
<evidence type="ECO:0000256" key="5">
    <source>
        <dbReference type="SAM" id="Phobius"/>
    </source>
</evidence>
<feature type="domain" description="Sodium/calcium exchanger membrane region" evidence="6">
    <location>
        <begin position="167"/>
        <end position="305"/>
    </location>
</feature>
<feature type="transmembrane region" description="Helical" evidence="5">
    <location>
        <begin position="191"/>
        <end position="209"/>
    </location>
</feature>
<dbReference type="PANTHER" id="PTHR10846">
    <property type="entry name" value="SODIUM/POTASSIUM/CALCIUM EXCHANGER"/>
    <property type="match status" value="1"/>
</dbReference>
<feature type="transmembrane region" description="Helical" evidence="5">
    <location>
        <begin position="230"/>
        <end position="256"/>
    </location>
</feature>
<comment type="subcellular location">
    <subcellularLocation>
        <location evidence="1">Membrane</location>
        <topology evidence="1">Multi-pass membrane protein</topology>
    </subcellularLocation>
</comment>
<comment type="caution">
    <text evidence="7">The sequence shown here is derived from an EMBL/GenBank/DDBJ whole genome shotgun (WGS) entry which is preliminary data.</text>
</comment>
<dbReference type="Proteomes" id="UP000034956">
    <property type="component" value="Unassembled WGS sequence"/>
</dbReference>
<dbReference type="GO" id="GO:0005886">
    <property type="term" value="C:plasma membrane"/>
    <property type="evidence" value="ECO:0007669"/>
    <property type="project" value="TreeGrafter"/>
</dbReference>
<dbReference type="GO" id="GO:0008273">
    <property type="term" value="F:calcium, potassium:sodium antiporter activity"/>
    <property type="evidence" value="ECO:0007669"/>
    <property type="project" value="TreeGrafter"/>
</dbReference>
<evidence type="ECO:0000256" key="3">
    <source>
        <dbReference type="ARBA" id="ARBA00022989"/>
    </source>
</evidence>
<feature type="transmembrane region" description="Helical" evidence="5">
    <location>
        <begin position="6"/>
        <end position="25"/>
    </location>
</feature>
<feature type="transmembrane region" description="Helical" evidence="5">
    <location>
        <begin position="37"/>
        <end position="61"/>
    </location>
</feature>
<organism evidence="7 8">
    <name type="scientific">Candidatus Jorgensenbacteria bacterium GW2011_GWA1_48_11</name>
    <dbReference type="NCBI Taxonomy" id="1618660"/>
    <lineage>
        <taxon>Bacteria</taxon>
        <taxon>Candidatus Joergenseniibacteriota</taxon>
    </lineage>
</organism>
<evidence type="ECO:0000256" key="4">
    <source>
        <dbReference type="ARBA" id="ARBA00023136"/>
    </source>
</evidence>
<feature type="transmembrane region" description="Helical" evidence="5">
    <location>
        <begin position="262"/>
        <end position="280"/>
    </location>
</feature>
<feature type="transmembrane region" description="Helical" evidence="5">
    <location>
        <begin position="292"/>
        <end position="309"/>
    </location>
</feature>
<accession>A0A0G1WN81</accession>
<dbReference type="InterPro" id="IPR004481">
    <property type="entry name" value="K/Na/Ca-exchanger"/>
</dbReference>
<feature type="transmembrane region" description="Helical" evidence="5">
    <location>
        <begin position="102"/>
        <end position="121"/>
    </location>
</feature>
<dbReference type="GO" id="GO:0006874">
    <property type="term" value="P:intracellular calcium ion homeostasis"/>
    <property type="evidence" value="ECO:0007669"/>
    <property type="project" value="TreeGrafter"/>
</dbReference>
<dbReference type="InterPro" id="IPR044880">
    <property type="entry name" value="NCX_ion-bd_dom_sf"/>
</dbReference>
<dbReference type="AlphaFoldDB" id="A0A0G1WN81"/>
<feature type="domain" description="Sodium/calcium exchanger membrane region" evidence="6">
    <location>
        <begin position="4"/>
        <end position="139"/>
    </location>
</feature>
<protein>
    <recommendedName>
        <fullName evidence="6">Sodium/calcium exchanger membrane region domain-containing protein</fullName>
    </recommendedName>
</protein>
<feature type="transmembrane region" description="Helical" evidence="5">
    <location>
        <begin position="166"/>
        <end position="185"/>
    </location>
</feature>
<reference evidence="7 8" key="1">
    <citation type="journal article" date="2015" name="Nature">
        <title>rRNA introns, odd ribosomes, and small enigmatic genomes across a large radiation of phyla.</title>
        <authorList>
            <person name="Brown C.T."/>
            <person name="Hug L.A."/>
            <person name="Thomas B.C."/>
            <person name="Sharon I."/>
            <person name="Castelle C.J."/>
            <person name="Singh A."/>
            <person name="Wilkins M.J."/>
            <person name="Williams K.H."/>
            <person name="Banfield J.F."/>
        </authorList>
    </citation>
    <scope>NUCLEOTIDE SEQUENCE [LARGE SCALE GENOMIC DNA]</scope>
</reference>
<dbReference type="Gene3D" id="1.20.1420.30">
    <property type="entry name" value="NCX, central ion-binding region"/>
    <property type="match status" value="1"/>
</dbReference>
<gene>
    <name evidence="7" type="ORF">UY23_C0001G0414</name>
</gene>
<keyword evidence="3 5" id="KW-1133">Transmembrane helix</keyword>
<evidence type="ECO:0000313" key="7">
    <source>
        <dbReference type="EMBL" id="KKU91808.1"/>
    </source>
</evidence>
<sequence length="311" mass="34506">MTDFILLILSLFIVVKSAQFAVRYSSRIGRSFQITEYIIGFLVVAVISILPEAFISIISALKGVPEFGLSVLFGSNVADLALVFAIVVLASRHKGLRVQSSVLKESSFFLYLLALPIALGLNGYYSRLDGFILVSAGIFFYLRLLRNDHKFLAGNRGLRPPQNFSNFVFLLISLGVMLFGAYLTVRFGNSLARVIAINPAFIGLLFVGLSTTMPELFFSLRASRVRHDELALGDILGTVISDAVIVVGVMALIHPFDFNPRIVYVTGIFMLLAGLILFRFMKTGRLITKREGVALLAFYLIFIIVEYIFNH</sequence>
<dbReference type="EMBL" id="LCPF01000001">
    <property type="protein sequence ID" value="KKU91808.1"/>
    <property type="molecule type" value="Genomic_DNA"/>
</dbReference>
<dbReference type="GO" id="GO:0005262">
    <property type="term" value="F:calcium channel activity"/>
    <property type="evidence" value="ECO:0007669"/>
    <property type="project" value="TreeGrafter"/>
</dbReference>
<proteinExistence type="predicted"/>
<keyword evidence="2 5" id="KW-0812">Transmembrane</keyword>
<feature type="transmembrane region" description="Helical" evidence="5">
    <location>
        <begin position="67"/>
        <end position="90"/>
    </location>
</feature>
<evidence type="ECO:0000256" key="2">
    <source>
        <dbReference type="ARBA" id="ARBA00022692"/>
    </source>
</evidence>
<name>A0A0G1WN81_9BACT</name>
<evidence type="ECO:0000256" key="1">
    <source>
        <dbReference type="ARBA" id="ARBA00004141"/>
    </source>
</evidence>
<feature type="transmembrane region" description="Helical" evidence="5">
    <location>
        <begin position="127"/>
        <end position="145"/>
    </location>
</feature>
<dbReference type="Pfam" id="PF01699">
    <property type="entry name" value="Na_Ca_ex"/>
    <property type="match status" value="2"/>
</dbReference>
<evidence type="ECO:0000259" key="6">
    <source>
        <dbReference type="Pfam" id="PF01699"/>
    </source>
</evidence>
<keyword evidence="4 5" id="KW-0472">Membrane</keyword>
<dbReference type="PANTHER" id="PTHR10846:SF8">
    <property type="entry name" value="INNER MEMBRANE PROTEIN YRBG"/>
    <property type="match status" value="1"/>
</dbReference>